<evidence type="ECO:0000313" key="7">
    <source>
        <dbReference type="Proteomes" id="UP000231198"/>
    </source>
</evidence>
<dbReference type="Gene3D" id="3.40.1370.10">
    <property type="match status" value="1"/>
</dbReference>
<evidence type="ECO:0000256" key="3">
    <source>
        <dbReference type="ARBA" id="ARBA00023274"/>
    </source>
</evidence>
<accession>A0A2H0WT16</accession>
<dbReference type="InterPro" id="IPR013005">
    <property type="entry name" value="Ribosomal_uL4-like"/>
</dbReference>
<dbReference type="EMBL" id="PEZG01000043">
    <property type="protein sequence ID" value="PIS15765.1"/>
    <property type="molecule type" value="Genomic_DNA"/>
</dbReference>
<keyword evidence="5" id="KW-0699">rRNA-binding</keyword>
<dbReference type="GO" id="GO:0019843">
    <property type="term" value="F:rRNA binding"/>
    <property type="evidence" value="ECO:0007669"/>
    <property type="project" value="UniProtKB-UniRule"/>
</dbReference>
<dbReference type="InterPro" id="IPR002136">
    <property type="entry name" value="Ribosomal_uL4"/>
</dbReference>
<keyword evidence="3 5" id="KW-0687">Ribonucleoprotein</keyword>
<dbReference type="GO" id="GO:0003735">
    <property type="term" value="F:structural constituent of ribosome"/>
    <property type="evidence" value="ECO:0007669"/>
    <property type="project" value="InterPro"/>
</dbReference>
<reference evidence="7" key="1">
    <citation type="submission" date="2017-09" db="EMBL/GenBank/DDBJ databases">
        <title>Depth-based differentiation of microbial function through sediment-hosted aquifers and enrichment of novel symbionts in the deep terrestrial subsurface.</title>
        <authorList>
            <person name="Probst A.J."/>
            <person name="Ladd B."/>
            <person name="Jarett J.K."/>
            <person name="Geller-Mcgrath D.E."/>
            <person name="Sieber C.M.K."/>
            <person name="Emerson J.B."/>
            <person name="Anantharaman K."/>
            <person name="Thomas B.C."/>
            <person name="Malmstrom R."/>
            <person name="Stieglmeier M."/>
            <person name="Klingl A."/>
            <person name="Woyke T."/>
            <person name="Ryan C.M."/>
            <person name="Banfield J.F."/>
        </authorList>
    </citation>
    <scope>NUCLEOTIDE SEQUENCE [LARGE SCALE GENOMIC DNA]</scope>
</reference>
<dbReference type="GO" id="GO:1990904">
    <property type="term" value="C:ribonucleoprotein complex"/>
    <property type="evidence" value="ECO:0007669"/>
    <property type="project" value="UniProtKB-KW"/>
</dbReference>
<dbReference type="GO" id="GO:0006412">
    <property type="term" value="P:translation"/>
    <property type="evidence" value="ECO:0007669"/>
    <property type="project" value="UniProtKB-UniRule"/>
</dbReference>
<evidence type="ECO:0000313" key="6">
    <source>
        <dbReference type="EMBL" id="PIS15765.1"/>
    </source>
</evidence>
<dbReference type="PANTHER" id="PTHR10746:SF6">
    <property type="entry name" value="LARGE RIBOSOMAL SUBUNIT PROTEIN UL4M"/>
    <property type="match status" value="1"/>
</dbReference>
<dbReference type="PANTHER" id="PTHR10746">
    <property type="entry name" value="50S RIBOSOMAL PROTEIN L4"/>
    <property type="match status" value="1"/>
</dbReference>
<dbReference type="InterPro" id="IPR023574">
    <property type="entry name" value="Ribosomal_uL4_dom_sf"/>
</dbReference>
<dbReference type="Pfam" id="PF00573">
    <property type="entry name" value="Ribosomal_L4"/>
    <property type="match status" value="1"/>
</dbReference>
<dbReference type="SUPFAM" id="SSF52166">
    <property type="entry name" value="Ribosomal protein L4"/>
    <property type="match status" value="1"/>
</dbReference>
<organism evidence="6 7">
    <name type="scientific">Candidatus Roizmanbacteria bacterium CG09_land_8_20_14_0_10_41_9</name>
    <dbReference type="NCBI Taxonomy" id="1974850"/>
    <lineage>
        <taxon>Bacteria</taxon>
        <taxon>Candidatus Roizmaniibacteriota</taxon>
    </lineage>
</organism>
<evidence type="ECO:0000256" key="4">
    <source>
        <dbReference type="ARBA" id="ARBA00035244"/>
    </source>
</evidence>
<comment type="subunit">
    <text evidence="5">Part of the 50S ribosomal subunit.</text>
</comment>
<comment type="similarity">
    <text evidence="1 5">Belongs to the universal ribosomal protein uL4 family.</text>
</comment>
<dbReference type="GO" id="GO:0005840">
    <property type="term" value="C:ribosome"/>
    <property type="evidence" value="ECO:0007669"/>
    <property type="project" value="UniProtKB-KW"/>
</dbReference>
<gene>
    <name evidence="5" type="primary">rplD</name>
    <name evidence="6" type="ORF">COT62_02015</name>
</gene>
<evidence type="ECO:0000256" key="5">
    <source>
        <dbReference type="HAMAP-Rule" id="MF_01328"/>
    </source>
</evidence>
<evidence type="ECO:0000256" key="2">
    <source>
        <dbReference type="ARBA" id="ARBA00022980"/>
    </source>
</evidence>
<comment type="function">
    <text evidence="5">Forms part of the polypeptide exit tunnel.</text>
</comment>
<sequence length="235" mass="26238">MKKKSPTISKKKTPVASKAKTVREIPIYDMHGKTKGNLELPKEIFLIEKNPKLLSQYVRVYLANQRQGNASTKTQSEVTGSTRKIYRQKGTGRARHGSIKAPIFVGGGIVGGPRPKDFSLKLNKKQKKLALFYSLSLKDKENGIIALDERFLSMEPKTKLFVQFLNTSQLKSASLLLVLPEMGKSRSLILASRNIKGIDFTDANSLNAYDVLTHAKILLWKESLLKLGSHSQKSK</sequence>
<proteinExistence type="inferred from homology"/>
<keyword evidence="2 5" id="KW-0689">Ribosomal protein</keyword>
<protein>
    <recommendedName>
        <fullName evidence="4 5">Large ribosomal subunit protein uL4</fullName>
    </recommendedName>
</protein>
<dbReference type="Proteomes" id="UP000231198">
    <property type="component" value="Unassembled WGS sequence"/>
</dbReference>
<dbReference type="HAMAP" id="MF_01328_B">
    <property type="entry name" value="Ribosomal_uL4_B"/>
    <property type="match status" value="1"/>
</dbReference>
<evidence type="ECO:0000256" key="1">
    <source>
        <dbReference type="ARBA" id="ARBA00010528"/>
    </source>
</evidence>
<comment type="function">
    <text evidence="5">One of the primary rRNA binding proteins, this protein initially binds near the 5'-end of the 23S rRNA. It is important during the early stages of 50S assembly. It makes multiple contacts with different domains of the 23S rRNA in the assembled 50S subunit and ribosome.</text>
</comment>
<keyword evidence="5" id="KW-0694">RNA-binding</keyword>
<comment type="caution">
    <text evidence="6">The sequence shown here is derived from an EMBL/GenBank/DDBJ whole genome shotgun (WGS) entry which is preliminary data.</text>
</comment>
<dbReference type="NCBIfam" id="TIGR03953">
    <property type="entry name" value="rplD_bact"/>
    <property type="match status" value="1"/>
</dbReference>
<name>A0A2H0WT16_9BACT</name>
<dbReference type="AlphaFoldDB" id="A0A2H0WT16"/>